<evidence type="ECO:0000256" key="2">
    <source>
        <dbReference type="SAM" id="MobiDB-lite"/>
    </source>
</evidence>
<protein>
    <recommendedName>
        <fullName evidence="5">BZIP domain-containing protein</fullName>
    </recommendedName>
</protein>
<gene>
    <name evidence="3" type="ORF">IL334_007623</name>
</gene>
<feature type="coiled-coil region" evidence="1">
    <location>
        <begin position="199"/>
        <end position="233"/>
    </location>
</feature>
<organism evidence="3 4">
    <name type="scientific">Kwoniella shivajii</name>
    <dbReference type="NCBI Taxonomy" id="564305"/>
    <lineage>
        <taxon>Eukaryota</taxon>
        <taxon>Fungi</taxon>
        <taxon>Dikarya</taxon>
        <taxon>Basidiomycota</taxon>
        <taxon>Agaricomycotina</taxon>
        <taxon>Tremellomycetes</taxon>
        <taxon>Tremellales</taxon>
        <taxon>Cryptococcaceae</taxon>
        <taxon>Kwoniella</taxon>
    </lineage>
</organism>
<dbReference type="GeneID" id="87959753"/>
<feature type="region of interest" description="Disordered" evidence="2">
    <location>
        <begin position="157"/>
        <end position="184"/>
    </location>
</feature>
<dbReference type="CDD" id="cd14686">
    <property type="entry name" value="bZIP"/>
    <property type="match status" value="2"/>
</dbReference>
<dbReference type="RefSeq" id="XP_062795364.1">
    <property type="nucleotide sequence ID" value="XM_062939313.1"/>
</dbReference>
<feature type="compositionally biased region" description="Polar residues" evidence="2">
    <location>
        <begin position="157"/>
        <end position="176"/>
    </location>
</feature>
<dbReference type="EMBL" id="CP141891">
    <property type="protein sequence ID" value="WRT70625.1"/>
    <property type="molecule type" value="Genomic_DNA"/>
</dbReference>
<feature type="region of interest" description="Disordered" evidence="2">
    <location>
        <begin position="295"/>
        <end position="320"/>
    </location>
</feature>
<name>A0ABZ1DBB2_9TREE</name>
<accession>A0ABZ1DBB2</accession>
<feature type="compositionally biased region" description="Polar residues" evidence="2">
    <location>
        <begin position="22"/>
        <end position="32"/>
    </location>
</feature>
<evidence type="ECO:0008006" key="5">
    <source>
        <dbReference type="Google" id="ProtNLM"/>
    </source>
</evidence>
<dbReference type="Proteomes" id="UP001329825">
    <property type="component" value="Chromosome 11"/>
</dbReference>
<evidence type="ECO:0000256" key="1">
    <source>
        <dbReference type="SAM" id="Coils"/>
    </source>
</evidence>
<evidence type="ECO:0000313" key="3">
    <source>
        <dbReference type="EMBL" id="WRT70625.1"/>
    </source>
</evidence>
<keyword evidence="4" id="KW-1185">Reference proteome</keyword>
<sequence length="364" mass="41120">MDLPNTSDGMGEEDSAYFFQDPDNTWNSTSLAPPSAESYWKETPYETRIGQDPDYTFGQYPATELSFSENPEGLFPTHPVHNQVAEGDEANVSTDNMILGAGHWNFSRQRTNVPTEDFRVSTDSPDLAFIEFGQRPVILPATKSPNNDFPAAEFQTAEGSAQSELTPLSSTWSQTPRKPKTTMTEEKRILNRCRAADHRKKAKNRQIELIEAIRQMKEKCVSLESNVAQAEFSVATVRSRLPFDIQSQFPLPDQYTYWQDHTETQASNCTELISTEASPTQVDQLEYQDSRRTIDSETTAAESRKACNQKSAKISKDRQKARLEQMTRDLSTLRSRHEQMSTYLASLAELEKNLSAAVNTSPMY</sequence>
<reference evidence="3 4" key="1">
    <citation type="submission" date="2024-01" db="EMBL/GenBank/DDBJ databases">
        <title>Comparative genomics of Cryptococcus and Kwoniella reveals pathogenesis evolution and contrasting modes of karyotype evolution via chromosome fusion or intercentromeric recombination.</title>
        <authorList>
            <person name="Coelho M.A."/>
            <person name="David-Palma M."/>
            <person name="Shea T."/>
            <person name="Bowers K."/>
            <person name="McGinley-Smith S."/>
            <person name="Mohammad A.W."/>
            <person name="Gnirke A."/>
            <person name="Yurkov A.M."/>
            <person name="Nowrousian M."/>
            <person name="Sun S."/>
            <person name="Cuomo C.A."/>
            <person name="Heitman J."/>
        </authorList>
    </citation>
    <scope>NUCLEOTIDE SEQUENCE [LARGE SCALE GENOMIC DNA]</scope>
    <source>
        <strain evidence="3">CBS 11374</strain>
    </source>
</reference>
<feature type="compositionally biased region" description="Polar residues" evidence="2">
    <location>
        <begin position="296"/>
        <end position="312"/>
    </location>
</feature>
<feature type="region of interest" description="Disordered" evidence="2">
    <location>
        <begin position="1"/>
        <end position="39"/>
    </location>
</feature>
<proteinExistence type="predicted"/>
<keyword evidence="1" id="KW-0175">Coiled coil</keyword>
<evidence type="ECO:0000313" key="4">
    <source>
        <dbReference type="Proteomes" id="UP001329825"/>
    </source>
</evidence>